<dbReference type="Gene3D" id="3.40.190.10">
    <property type="entry name" value="Periplasmic binding protein-like II"/>
    <property type="match status" value="2"/>
</dbReference>
<dbReference type="Proteomes" id="UP000238196">
    <property type="component" value="Unassembled WGS sequence"/>
</dbReference>
<name>A0A2S5KVM3_9PROT</name>
<feature type="domain" description="Solute-binding protein family 3/N-terminal" evidence="2">
    <location>
        <begin position="13"/>
        <end position="243"/>
    </location>
</feature>
<evidence type="ECO:0000313" key="3">
    <source>
        <dbReference type="EMBL" id="PPC78907.1"/>
    </source>
</evidence>
<dbReference type="OrthoDB" id="368476at2"/>
<organism evidence="3 4">
    <name type="scientific">Proteobacteria bacterium 228</name>
    <dbReference type="NCBI Taxonomy" id="2083153"/>
    <lineage>
        <taxon>Bacteria</taxon>
        <taxon>Pseudomonadati</taxon>
        <taxon>Pseudomonadota</taxon>
    </lineage>
</organism>
<comment type="caution">
    <text evidence="3">The sequence shown here is derived from an EMBL/GenBank/DDBJ whole genome shotgun (WGS) entry which is preliminary data.</text>
</comment>
<dbReference type="SMART" id="SM00062">
    <property type="entry name" value="PBPb"/>
    <property type="match status" value="1"/>
</dbReference>
<keyword evidence="1" id="KW-0732">Signal</keyword>
<accession>A0A2S5KVM3</accession>
<protein>
    <submittedName>
        <fullName evidence="3">Amino acid ABC transporter substrate-binding protein</fullName>
    </submittedName>
</protein>
<dbReference type="PANTHER" id="PTHR35936:SF17">
    <property type="entry name" value="ARGININE-BINDING EXTRACELLULAR PROTEIN ARTP"/>
    <property type="match status" value="1"/>
</dbReference>
<dbReference type="InterPro" id="IPR001638">
    <property type="entry name" value="Solute-binding_3/MltF_N"/>
</dbReference>
<dbReference type="EMBL" id="PRLP01000009">
    <property type="protein sequence ID" value="PPC78907.1"/>
    <property type="molecule type" value="Genomic_DNA"/>
</dbReference>
<evidence type="ECO:0000313" key="4">
    <source>
        <dbReference type="Proteomes" id="UP000238196"/>
    </source>
</evidence>
<dbReference type="AlphaFoldDB" id="A0A2S5KVM3"/>
<evidence type="ECO:0000259" key="2">
    <source>
        <dbReference type="SMART" id="SM00062"/>
    </source>
</evidence>
<reference evidence="3 4" key="1">
    <citation type="submission" date="2018-02" db="EMBL/GenBank/DDBJ databases">
        <title>novel marine gammaproteobacteria from coastal saline agro ecosystem.</title>
        <authorList>
            <person name="Krishnan R."/>
            <person name="Ramesh Kumar N."/>
        </authorList>
    </citation>
    <scope>NUCLEOTIDE SEQUENCE [LARGE SCALE GENOMIC DNA]</scope>
    <source>
        <strain evidence="3 4">228</strain>
    </source>
</reference>
<dbReference type="PANTHER" id="PTHR35936">
    <property type="entry name" value="MEMBRANE-BOUND LYTIC MUREIN TRANSGLYCOSYLASE F"/>
    <property type="match status" value="1"/>
</dbReference>
<dbReference type="SUPFAM" id="SSF53850">
    <property type="entry name" value="Periplasmic binding protein-like II"/>
    <property type="match status" value="1"/>
</dbReference>
<evidence type="ECO:0000256" key="1">
    <source>
        <dbReference type="ARBA" id="ARBA00022729"/>
    </source>
</evidence>
<gene>
    <name evidence="3" type="ORF">C4K68_03270</name>
</gene>
<proteinExistence type="predicted"/>
<dbReference type="Pfam" id="PF00497">
    <property type="entry name" value="SBP_bac_3"/>
    <property type="match status" value="1"/>
</dbReference>
<sequence length="246" mass="27223">MAMSASHAKEWKEIRIATDATYPPFESVAPDGSLVGFEMDYARALCEEMKVKCVISNPGWDALIPGLNARKFDAVMASMNITDDRLKAVDFSDVYYRMKNQFVAASGSNIEISKDGLKGKNIVVQTGTPQENFVREQFGDVAHISGYVKADEPFLDLQSGRADLTFGNKVQIDEGFLKKPGGEKFGFVGPVYDGRDYPVLGRGVAVAMRKNEAELKAMFNTAIQSLKEKGITKQLQAKYFDYDLSE</sequence>